<keyword evidence="4" id="KW-1185">Reference proteome</keyword>
<dbReference type="PANTHER" id="PTHR44969:SF1">
    <property type="entry name" value="CELL SURFACE A33 ANTIGEN"/>
    <property type="match status" value="1"/>
</dbReference>
<evidence type="ECO:0000259" key="2">
    <source>
        <dbReference type="PROSITE" id="PS50835"/>
    </source>
</evidence>
<dbReference type="OrthoDB" id="8825892at2759"/>
<dbReference type="PROSITE" id="PS50835">
    <property type="entry name" value="IG_LIKE"/>
    <property type="match status" value="1"/>
</dbReference>
<reference evidence="3" key="3">
    <citation type="submission" date="2025-09" db="UniProtKB">
        <authorList>
            <consortium name="Ensembl"/>
        </authorList>
    </citation>
    <scope>IDENTIFICATION</scope>
</reference>
<dbReference type="Gene3D" id="2.60.40.10">
    <property type="entry name" value="Immunoglobulins"/>
    <property type="match status" value="1"/>
</dbReference>
<dbReference type="InterPro" id="IPR003598">
    <property type="entry name" value="Ig_sub2"/>
</dbReference>
<dbReference type="InterPro" id="IPR036179">
    <property type="entry name" value="Ig-like_dom_sf"/>
</dbReference>
<dbReference type="InterPro" id="IPR013783">
    <property type="entry name" value="Ig-like_fold"/>
</dbReference>
<reference evidence="3" key="2">
    <citation type="submission" date="2025-08" db="UniProtKB">
        <authorList>
            <consortium name="Ensembl"/>
        </authorList>
    </citation>
    <scope>IDENTIFICATION</scope>
</reference>
<evidence type="ECO:0000256" key="1">
    <source>
        <dbReference type="SAM" id="SignalP"/>
    </source>
</evidence>
<dbReference type="InterPro" id="IPR007110">
    <property type="entry name" value="Ig-like_dom"/>
</dbReference>
<dbReference type="Ensembl" id="ENSGWIT00000053885.1">
    <property type="protein sequence ID" value="ENSGWIP00000049869.1"/>
    <property type="gene ID" value="ENSGWIG00000024302.1"/>
</dbReference>
<feature type="signal peptide" evidence="1">
    <location>
        <begin position="1"/>
        <end position="25"/>
    </location>
</feature>
<dbReference type="GeneID" id="114455251"/>
<evidence type="ECO:0000313" key="3">
    <source>
        <dbReference type="Ensembl" id="ENSGWIP00000049869.1"/>
    </source>
</evidence>
<reference evidence="3" key="1">
    <citation type="submission" date="2020-06" db="EMBL/GenBank/DDBJ databases">
        <authorList>
            <consortium name="Wellcome Sanger Institute Data Sharing"/>
        </authorList>
    </citation>
    <scope>NUCLEOTIDE SEQUENCE [LARGE SCALE GENOMIC DNA]</scope>
</reference>
<dbReference type="PANTHER" id="PTHR44969">
    <property type="entry name" value="CELL SURFACE A33 ANTIGEN"/>
    <property type="match status" value="1"/>
</dbReference>
<keyword evidence="1" id="KW-0732">Signal</keyword>
<dbReference type="RefSeq" id="XP_028292166.1">
    <property type="nucleotide sequence ID" value="XM_028436365.1"/>
</dbReference>
<dbReference type="SMART" id="SM00409">
    <property type="entry name" value="IG"/>
    <property type="match status" value="1"/>
</dbReference>
<dbReference type="AlphaFoldDB" id="A0A8C5HRN1"/>
<organism evidence="3 4">
    <name type="scientific">Gouania willdenowi</name>
    <name type="common">Blunt-snouted clingfish</name>
    <name type="synonym">Lepadogaster willdenowi</name>
    <dbReference type="NCBI Taxonomy" id="441366"/>
    <lineage>
        <taxon>Eukaryota</taxon>
        <taxon>Metazoa</taxon>
        <taxon>Chordata</taxon>
        <taxon>Craniata</taxon>
        <taxon>Vertebrata</taxon>
        <taxon>Euteleostomi</taxon>
        <taxon>Actinopterygii</taxon>
        <taxon>Neopterygii</taxon>
        <taxon>Teleostei</taxon>
        <taxon>Neoteleostei</taxon>
        <taxon>Acanthomorphata</taxon>
        <taxon>Ovalentaria</taxon>
        <taxon>Blenniimorphae</taxon>
        <taxon>Blenniiformes</taxon>
        <taxon>Gobiesocoidei</taxon>
        <taxon>Gobiesocidae</taxon>
        <taxon>Gobiesocinae</taxon>
        <taxon>Gouania</taxon>
    </lineage>
</organism>
<dbReference type="InterPro" id="IPR042474">
    <property type="entry name" value="A33"/>
</dbReference>
<sequence>MLFMGKSCDFIVFLTVFSVLSAVGARHVDFSEEAPSTPVCTIQGKAEKGENISLSCHSEKGSPSPSYRWDARDVRNRPRYLYHRATIMGGNLTLYDITRDTSGYYTCTSRNKFGSATCKILLTVLPPSASVSFTLGVFAGVIAGAAASVALSPQTLLQNGTTSVLGETNAN</sequence>
<dbReference type="Pfam" id="PF13927">
    <property type="entry name" value="Ig_3"/>
    <property type="match status" value="1"/>
</dbReference>
<accession>A0A8C5HRN1</accession>
<name>A0A8C5HRN1_GOUWI</name>
<feature type="domain" description="Ig-like" evidence="2">
    <location>
        <begin position="35"/>
        <end position="123"/>
    </location>
</feature>
<protein>
    <submittedName>
        <fullName evidence="3">Cell surface A33 antigen-like</fullName>
    </submittedName>
</protein>
<dbReference type="Proteomes" id="UP000694680">
    <property type="component" value="Chromosome 3"/>
</dbReference>
<dbReference type="InterPro" id="IPR003599">
    <property type="entry name" value="Ig_sub"/>
</dbReference>
<proteinExistence type="predicted"/>
<dbReference type="GO" id="GO:0005886">
    <property type="term" value="C:plasma membrane"/>
    <property type="evidence" value="ECO:0007669"/>
    <property type="project" value="InterPro"/>
</dbReference>
<dbReference type="SUPFAM" id="SSF48726">
    <property type="entry name" value="Immunoglobulin"/>
    <property type="match status" value="1"/>
</dbReference>
<evidence type="ECO:0000313" key="4">
    <source>
        <dbReference type="Proteomes" id="UP000694680"/>
    </source>
</evidence>
<feature type="chain" id="PRO_5034200130" evidence="1">
    <location>
        <begin position="26"/>
        <end position="171"/>
    </location>
</feature>
<dbReference type="SMART" id="SM00408">
    <property type="entry name" value="IGc2"/>
    <property type="match status" value="1"/>
</dbReference>
<gene>
    <name evidence="3" type="primary">LOC114455251</name>
</gene>